<keyword evidence="1" id="KW-1185">Reference proteome</keyword>
<dbReference type="RefSeq" id="XP_019082579.1">
    <property type="nucleotide sequence ID" value="XM_019227034.1"/>
</dbReference>
<organism evidence="1 2">
    <name type="scientific">Camelina sativa</name>
    <name type="common">False flax</name>
    <name type="synonym">Myagrum sativum</name>
    <dbReference type="NCBI Taxonomy" id="90675"/>
    <lineage>
        <taxon>Eukaryota</taxon>
        <taxon>Viridiplantae</taxon>
        <taxon>Streptophyta</taxon>
        <taxon>Embryophyta</taxon>
        <taxon>Tracheophyta</taxon>
        <taxon>Spermatophyta</taxon>
        <taxon>Magnoliopsida</taxon>
        <taxon>eudicotyledons</taxon>
        <taxon>Gunneridae</taxon>
        <taxon>Pentapetalae</taxon>
        <taxon>rosids</taxon>
        <taxon>malvids</taxon>
        <taxon>Brassicales</taxon>
        <taxon>Brassicaceae</taxon>
        <taxon>Camelineae</taxon>
        <taxon>Camelina</taxon>
    </lineage>
</organism>
<gene>
    <name evidence="2" type="primary">LOC109125416</name>
</gene>
<reference evidence="2" key="2">
    <citation type="submission" date="2025-08" db="UniProtKB">
        <authorList>
            <consortium name="RefSeq"/>
        </authorList>
    </citation>
    <scope>IDENTIFICATION</scope>
    <source>
        <tissue evidence="2">Leaf</tissue>
    </source>
</reference>
<sequence length="179" mass="19555">MAPRDKKLNKVGNFVVFICYGPDNDFHVWPEPQDKPQALPEIVGKFNALSDHMRMSHASDLFDLPYLKGLSDEELLRHLAKLNSHLVGIKQKKMTVLKTRGNSKKPSDHLRVSDNAATIISNRKVAPSSDARLGFGESGYVCRGSHETVSSLGSSAAASKAFSVPDSSFTPSHIRAILG</sequence>
<accession>A0ABM1Q741</accession>
<name>A0ABM1Q741_CAMSA</name>
<dbReference type="GeneID" id="109125416"/>
<evidence type="ECO:0000313" key="2">
    <source>
        <dbReference type="RefSeq" id="XP_019082579.1"/>
    </source>
</evidence>
<reference evidence="1" key="1">
    <citation type="journal article" date="2014" name="Nat. Commun.">
        <title>The emerging biofuel crop Camelina sativa retains a highly undifferentiated hexaploid genome structure.</title>
        <authorList>
            <person name="Kagale S."/>
            <person name="Koh C."/>
            <person name="Nixon J."/>
            <person name="Bollina V."/>
            <person name="Clarke W.E."/>
            <person name="Tuteja R."/>
            <person name="Spillane C."/>
            <person name="Robinson S.J."/>
            <person name="Links M.G."/>
            <person name="Clarke C."/>
            <person name="Higgins E.E."/>
            <person name="Huebert T."/>
            <person name="Sharpe A.G."/>
            <person name="Parkin I.A."/>
        </authorList>
    </citation>
    <scope>NUCLEOTIDE SEQUENCE [LARGE SCALE GENOMIC DNA]</scope>
    <source>
        <strain evidence="1">cv. DH55</strain>
    </source>
</reference>
<evidence type="ECO:0000313" key="1">
    <source>
        <dbReference type="Proteomes" id="UP000694864"/>
    </source>
</evidence>
<proteinExistence type="predicted"/>
<protein>
    <submittedName>
        <fullName evidence="2">Agamous-like MADS-box protein AGL49</fullName>
    </submittedName>
</protein>
<dbReference type="Proteomes" id="UP000694864">
    <property type="component" value="Chromosome 7"/>
</dbReference>